<reference evidence="6" key="1">
    <citation type="submission" date="2015-02" db="EMBL/GenBank/DDBJ databases">
        <authorList>
            <person name="Chooi Y.-H."/>
        </authorList>
    </citation>
    <scope>NUCLEOTIDE SEQUENCE [LARGE SCALE GENOMIC DNA]</scope>
    <source>
        <strain evidence="6">LAMA 915</strain>
    </source>
</reference>
<accession>A0A0L1KHW7</accession>
<dbReference type="RefSeq" id="WP_050599089.1">
    <property type="nucleotide sequence ID" value="NZ_JYNE01000008.1"/>
</dbReference>
<evidence type="ECO:0000256" key="3">
    <source>
        <dbReference type="ARBA" id="ARBA00023143"/>
    </source>
</evidence>
<comment type="subcellular location">
    <subcellularLocation>
        <location evidence="1 4">Bacterial flagellum basal body</location>
    </subcellularLocation>
</comment>
<keyword evidence="6" id="KW-0969">Cilium</keyword>
<proteinExistence type="inferred from homology"/>
<gene>
    <name evidence="4" type="primary">fliE</name>
    <name evidence="6" type="ORF">J121_1035</name>
</gene>
<organism evidence="6 7">
    <name type="scientific">Qipengyuania citrea LAMA 915</name>
    <dbReference type="NCBI Taxonomy" id="1306953"/>
    <lineage>
        <taxon>Bacteria</taxon>
        <taxon>Pseudomonadati</taxon>
        <taxon>Pseudomonadota</taxon>
        <taxon>Alphaproteobacteria</taxon>
        <taxon>Sphingomonadales</taxon>
        <taxon>Erythrobacteraceae</taxon>
        <taxon>Qipengyuania</taxon>
    </lineage>
</organism>
<dbReference type="PATRIC" id="fig|1306953.7.peg.1062"/>
<evidence type="ECO:0000313" key="7">
    <source>
        <dbReference type="Proteomes" id="UP000037446"/>
    </source>
</evidence>
<evidence type="ECO:0000256" key="5">
    <source>
        <dbReference type="NCBIfam" id="TIGR00205"/>
    </source>
</evidence>
<sequence length="120" mass="12694">MNPVGGIGGGGSLEQVIALRQQIIDRSKVLQELHEPKPAAPAEGATGAPSFGDSLRTALENVNSVQAESGKLTAAYERGEETDIAKVMLARQEAGVAFEATLQVRNKLLSAYQETMRMGV</sequence>
<dbReference type="PANTHER" id="PTHR34653">
    <property type="match status" value="1"/>
</dbReference>
<dbReference type="NCBIfam" id="TIGR00205">
    <property type="entry name" value="fliE"/>
    <property type="match status" value="1"/>
</dbReference>
<evidence type="ECO:0000256" key="1">
    <source>
        <dbReference type="ARBA" id="ARBA00004117"/>
    </source>
</evidence>
<evidence type="ECO:0000313" key="6">
    <source>
        <dbReference type="EMBL" id="KNH03456.1"/>
    </source>
</evidence>
<dbReference type="STRING" id="1306953.J121_1035"/>
<dbReference type="Pfam" id="PF02049">
    <property type="entry name" value="FliE"/>
    <property type="match status" value="1"/>
</dbReference>
<name>A0A0L1KHW7_9SPHN</name>
<keyword evidence="6" id="KW-0282">Flagellum</keyword>
<dbReference type="GO" id="GO:0009425">
    <property type="term" value="C:bacterial-type flagellum basal body"/>
    <property type="evidence" value="ECO:0007669"/>
    <property type="project" value="UniProtKB-SubCell"/>
</dbReference>
<dbReference type="InterPro" id="IPR001624">
    <property type="entry name" value="FliE"/>
</dbReference>
<dbReference type="PRINTS" id="PR01006">
    <property type="entry name" value="FLGHOOKFLIE"/>
</dbReference>
<dbReference type="GO" id="GO:0003774">
    <property type="term" value="F:cytoskeletal motor activity"/>
    <property type="evidence" value="ECO:0007669"/>
    <property type="project" value="InterPro"/>
</dbReference>
<evidence type="ECO:0000256" key="2">
    <source>
        <dbReference type="ARBA" id="ARBA00009272"/>
    </source>
</evidence>
<dbReference type="GO" id="GO:0071973">
    <property type="term" value="P:bacterial-type flagellum-dependent cell motility"/>
    <property type="evidence" value="ECO:0007669"/>
    <property type="project" value="InterPro"/>
</dbReference>
<evidence type="ECO:0000256" key="4">
    <source>
        <dbReference type="HAMAP-Rule" id="MF_00724"/>
    </source>
</evidence>
<dbReference type="PANTHER" id="PTHR34653:SF1">
    <property type="entry name" value="FLAGELLAR HOOK-BASAL BODY COMPLEX PROTEIN FLIE"/>
    <property type="match status" value="1"/>
</dbReference>
<keyword evidence="3 4" id="KW-0975">Bacterial flagellum</keyword>
<dbReference type="GO" id="GO:0005198">
    <property type="term" value="F:structural molecule activity"/>
    <property type="evidence" value="ECO:0007669"/>
    <property type="project" value="UniProtKB-UniRule"/>
</dbReference>
<dbReference type="EMBL" id="JYNE01000008">
    <property type="protein sequence ID" value="KNH03456.1"/>
    <property type="molecule type" value="Genomic_DNA"/>
</dbReference>
<keyword evidence="6" id="KW-0966">Cell projection</keyword>
<dbReference type="HAMAP" id="MF_00724">
    <property type="entry name" value="FliE"/>
    <property type="match status" value="1"/>
</dbReference>
<dbReference type="AlphaFoldDB" id="A0A0L1KHW7"/>
<comment type="caution">
    <text evidence="6">The sequence shown here is derived from an EMBL/GenBank/DDBJ whole genome shotgun (WGS) entry which is preliminary data.</text>
</comment>
<comment type="similarity">
    <text evidence="2 4">Belongs to the FliE family.</text>
</comment>
<dbReference type="Proteomes" id="UP000037446">
    <property type="component" value="Unassembled WGS sequence"/>
</dbReference>
<protein>
    <recommendedName>
        <fullName evidence="4 5">Flagellar hook-basal body complex protein FliE</fullName>
    </recommendedName>
</protein>